<dbReference type="InterPro" id="IPR053151">
    <property type="entry name" value="RNase_H-like"/>
</dbReference>
<evidence type="ECO:0000313" key="3">
    <source>
        <dbReference type="Proteomes" id="UP000507245"/>
    </source>
</evidence>
<dbReference type="PANTHER" id="PTHR47723:SF19">
    <property type="entry name" value="POLYNUCLEOTIDYL TRANSFERASE, RIBONUCLEASE H-LIKE SUPERFAMILY PROTEIN"/>
    <property type="match status" value="1"/>
</dbReference>
<gene>
    <name evidence="2" type="ORF">ORAREDHAP_LOCUS3014</name>
</gene>
<organism evidence="2 3">
    <name type="scientific">Prunus armeniaca</name>
    <name type="common">Apricot</name>
    <name type="synonym">Armeniaca vulgaris</name>
    <dbReference type="NCBI Taxonomy" id="36596"/>
    <lineage>
        <taxon>Eukaryota</taxon>
        <taxon>Viridiplantae</taxon>
        <taxon>Streptophyta</taxon>
        <taxon>Embryophyta</taxon>
        <taxon>Tracheophyta</taxon>
        <taxon>Spermatophyta</taxon>
        <taxon>Magnoliopsida</taxon>
        <taxon>eudicotyledons</taxon>
        <taxon>Gunneridae</taxon>
        <taxon>Pentapetalae</taxon>
        <taxon>rosids</taxon>
        <taxon>fabids</taxon>
        <taxon>Rosales</taxon>
        <taxon>Rosaceae</taxon>
        <taxon>Amygdaloideae</taxon>
        <taxon>Amygdaleae</taxon>
        <taxon>Prunus</taxon>
    </lineage>
</organism>
<accession>A0A6J5VWT3</accession>
<dbReference type="PANTHER" id="PTHR47723">
    <property type="entry name" value="OS05G0353850 PROTEIN"/>
    <property type="match status" value="1"/>
</dbReference>
<dbReference type="GO" id="GO:0004523">
    <property type="term" value="F:RNA-DNA hybrid ribonuclease activity"/>
    <property type="evidence" value="ECO:0007669"/>
    <property type="project" value="InterPro"/>
</dbReference>
<reference evidence="3" key="1">
    <citation type="journal article" date="2020" name="Genome Biol.">
        <title>Gamete binning: chromosome-level and haplotype-resolved genome assembly enabled by high-throughput single-cell sequencing of gamete genomes.</title>
        <authorList>
            <person name="Campoy J.A."/>
            <person name="Sun H."/>
            <person name="Goel M."/>
            <person name="Jiao W.-B."/>
            <person name="Folz-Donahue K."/>
            <person name="Wang N."/>
            <person name="Rubio M."/>
            <person name="Liu C."/>
            <person name="Kukat C."/>
            <person name="Ruiz D."/>
            <person name="Huettel B."/>
            <person name="Schneeberger K."/>
        </authorList>
    </citation>
    <scope>NUCLEOTIDE SEQUENCE [LARGE SCALE GENOMIC DNA]</scope>
    <source>
        <strain evidence="3">cv. Rojo Pasion</strain>
    </source>
</reference>
<dbReference type="EMBL" id="CAEKKB010000001">
    <property type="protein sequence ID" value="CAB4293779.1"/>
    <property type="molecule type" value="Genomic_DNA"/>
</dbReference>
<proteinExistence type="predicted"/>
<dbReference type="AlphaFoldDB" id="A0A6J5VWT3"/>
<dbReference type="GO" id="GO:0003676">
    <property type="term" value="F:nucleic acid binding"/>
    <property type="evidence" value="ECO:0007669"/>
    <property type="project" value="InterPro"/>
</dbReference>
<name>A0A6J5VWT3_PRUAR</name>
<feature type="domain" description="RNase H type-1" evidence="1">
    <location>
        <begin position="32"/>
        <end position="118"/>
    </location>
</feature>
<protein>
    <recommendedName>
        <fullName evidence="1">RNase H type-1 domain-containing protein</fullName>
    </recommendedName>
</protein>
<sequence>MLQDIINLRYYFIGVFLCQFQTDIGILLSRAPSLMSVLAIEIYALKIGLSFTLNASFMSLVVESDSLATVQLLLKEEECLALKVVLVTEIRRLLLVLSSCVRFVPRTANILAHCIAYYCLCAEELCFWLGNGPP</sequence>
<evidence type="ECO:0000313" key="2">
    <source>
        <dbReference type="EMBL" id="CAB4293779.1"/>
    </source>
</evidence>
<dbReference type="InterPro" id="IPR044730">
    <property type="entry name" value="RNase_H-like_dom_plant"/>
</dbReference>
<dbReference type="Pfam" id="PF13456">
    <property type="entry name" value="RVT_3"/>
    <property type="match status" value="1"/>
</dbReference>
<evidence type="ECO:0000259" key="1">
    <source>
        <dbReference type="Pfam" id="PF13456"/>
    </source>
</evidence>
<keyword evidence="3" id="KW-1185">Reference proteome</keyword>
<dbReference type="OrthoDB" id="1749524at2759"/>
<dbReference type="InterPro" id="IPR002156">
    <property type="entry name" value="RNaseH_domain"/>
</dbReference>
<dbReference type="CDD" id="cd06222">
    <property type="entry name" value="RNase_H_like"/>
    <property type="match status" value="1"/>
</dbReference>
<dbReference type="Proteomes" id="UP000507245">
    <property type="component" value="Unassembled WGS sequence"/>
</dbReference>